<evidence type="ECO:0000313" key="1">
    <source>
        <dbReference type="EMBL" id="RLU26280.1"/>
    </source>
</evidence>
<sequence length="211" mass="22906">MPILSSSCAANMVRSKSLGNIRASKTAAEKTTTAAKVTTAEKTTAAEKATTETVTIGTETATTEIATTGIETVTTATITTATMTATASVQTSPQKYVGTEMTPPKKQLGTVKFDGTEKTRRKATVQRALNRKRDRVARQKKETAAHNQHNKNSWIISFNCTTTLSVYRRMLSLTPFDSGNHYISWMLISVRKALTIQLCCCTVITTAFSVN</sequence>
<accession>A0A3L8E0N9</accession>
<name>A0A3L8E0N9_OOCBI</name>
<comment type="caution">
    <text evidence="1">The sequence shown here is derived from an EMBL/GenBank/DDBJ whole genome shotgun (WGS) entry which is preliminary data.</text>
</comment>
<protein>
    <submittedName>
        <fullName evidence="1">Uncharacterized protein</fullName>
    </submittedName>
</protein>
<dbReference type="EMBL" id="QOIP01000001">
    <property type="protein sequence ID" value="RLU26280.1"/>
    <property type="molecule type" value="Genomic_DNA"/>
</dbReference>
<reference evidence="1 2" key="1">
    <citation type="journal article" date="2018" name="Genome Res.">
        <title>The genomic architecture and molecular evolution of ant odorant receptors.</title>
        <authorList>
            <person name="McKenzie S.K."/>
            <person name="Kronauer D.J.C."/>
        </authorList>
    </citation>
    <scope>NUCLEOTIDE SEQUENCE [LARGE SCALE GENOMIC DNA]</scope>
    <source>
        <strain evidence="1">Clonal line C1</strain>
    </source>
</reference>
<dbReference type="Proteomes" id="UP000279307">
    <property type="component" value="Chromosome 1"/>
</dbReference>
<organism evidence="1 2">
    <name type="scientific">Ooceraea biroi</name>
    <name type="common">Clonal raider ant</name>
    <name type="synonym">Cerapachys biroi</name>
    <dbReference type="NCBI Taxonomy" id="2015173"/>
    <lineage>
        <taxon>Eukaryota</taxon>
        <taxon>Metazoa</taxon>
        <taxon>Ecdysozoa</taxon>
        <taxon>Arthropoda</taxon>
        <taxon>Hexapoda</taxon>
        <taxon>Insecta</taxon>
        <taxon>Pterygota</taxon>
        <taxon>Neoptera</taxon>
        <taxon>Endopterygota</taxon>
        <taxon>Hymenoptera</taxon>
        <taxon>Apocrita</taxon>
        <taxon>Aculeata</taxon>
        <taxon>Formicoidea</taxon>
        <taxon>Formicidae</taxon>
        <taxon>Dorylinae</taxon>
        <taxon>Ooceraea</taxon>
    </lineage>
</organism>
<dbReference type="AlphaFoldDB" id="A0A3L8E0N9"/>
<proteinExistence type="predicted"/>
<gene>
    <name evidence="1" type="ORF">DMN91_000074</name>
</gene>
<evidence type="ECO:0000313" key="2">
    <source>
        <dbReference type="Proteomes" id="UP000279307"/>
    </source>
</evidence>